<name>A0AAD4R4H4_9BILA</name>
<evidence type="ECO:0000256" key="1">
    <source>
        <dbReference type="ARBA" id="ARBA00004141"/>
    </source>
</evidence>
<protein>
    <submittedName>
        <fullName evidence="7">Sulfate permease family domain-containing protein</fullName>
    </submittedName>
</protein>
<keyword evidence="2 5" id="KW-0812">Transmembrane</keyword>
<evidence type="ECO:0000313" key="7">
    <source>
        <dbReference type="EMBL" id="KAI1722105.1"/>
    </source>
</evidence>
<dbReference type="GO" id="GO:0016020">
    <property type="term" value="C:membrane"/>
    <property type="evidence" value="ECO:0007669"/>
    <property type="project" value="UniProtKB-SubCell"/>
</dbReference>
<gene>
    <name evidence="7" type="ORF">DdX_04409</name>
</gene>
<comment type="caution">
    <text evidence="7">The sequence shown here is derived from an EMBL/GenBank/DDBJ whole genome shotgun (WGS) entry which is preliminary data.</text>
</comment>
<evidence type="ECO:0000256" key="5">
    <source>
        <dbReference type="SAM" id="Phobius"/>
    </source>
</evidence>
<dbReference type="AlphaFoldDB" id="A0AAD4R4H4"/>
<feature type="transmembrane region" description="Helical" evidence="5">
    <location>
        <begin position="288"/>
        <end position="308"/>
    </location>
</feature>
<feature type="transmembrane region" description="Helical" evidence="5">
    <location>
        <begin position="320"/>
        <end position="342"/>
    </location>
</feature>
<evidence type="ECO:0000256" key="2">
    <source>
        <dbReference type="ARBA" id="ARBA00022692"/>
    </source>
</evidence>
<evidence type="ECO:0000256" key="4">
    <source>
        <dbReference type="ARBA" id="ARBA00023136"/>
    </source>
</evidence>
<dbReference type="CDD" id="cd07042">
    <property type="entry name" value="STAS_SulP_like_sulfate_transporter"/>
    <property type="match status" value="1"/>
</dbReference>
<evidence type="ECO:0000256" key="3">
    <source>
        <dbReference type="ARBA" id="ARBA00022989"/>
    </source>
</evidence>
<dbReference type="InterPro" id="IPR036513">
    <property type="entry name" value="STAS_dom_sf"/>
</dbReference>
<dbReference type="Gene3D" id="3.30.750.24">
    <property type="entry name" value="STAS domain"/>
    <property type="match status" value="1"/>
</dbReference>
<feature type="transmembrane region" description="Helical" evidence="5">
    <location>
        <begin position="405"/>
        <end position="436"/>
    </location>
</feature>
<evidence type="ECO:0000313" key="8">
    <source>
        <dbReference type="Proteomes" id="UP001201812"/>
    </source>
</evidence>
<keyword evidence="4 5" id="KW-0472">Membrane</keyword>
<dbReference type="GO" id="GO:0055085">
    <property type="term" value="P:transmembrane transport"/>
    <property type="evidence" value="ECO:0007669"/>
    <property type="project" value="InterPro"/>
</dbReference>
<dbReference type="PANTHER" id="PTHR11814">
    <property type="entry name" value="SULFATE TRANSPORTER"/>
    <property type="match status" value="1"/>
</dbReference>
<dbReference type="Pfam" id="PF00916">
    <property type="entry name" value="Sulfate_transp"/>
    <property type="match status" value="2"/>
</dbReference>
<organism evidence="7 8">
    <name type="scientific">Ditylenchus destructor</name>
    <dbReference type="NCBI Taxonomy" id="166010"/>
    <lineage>
        <taxon>Eukaryota</taxon>
        <taxon>Metazoa</taxon>
        <taxon>Ecdysozoa</taxon>
        <taxon>Nematoda</taxon>
        <taxon>Chromadorea</taxon>
        <taxon>Rhabditida</taxon>
        <taxon>Tylenchina</taxon>
        <taxon>Tylenchomorpha</taxon>
        <taxon>Sphaerularioidea</taxon>
        <taxon>Anguinidae</taxon>
        <taxon>Anguininae</taxon>
        <taxon>Ditylenchus</taxon>
    </lineage>
</organism>
<reference evidence="7" key="1">
    <citation type="submission" date="2022-01" db="EMBL/GenBank/DDBJ databases">
        <title>Genome Sequence Resource for Two Populations of Ditylenchus destructor, the Migratory Endoparasitic Phytonematode.</title>
        <authorList>
            <person name="Zhang H."/>
            <person name="Lin R."/>
            <person name="Xie B."/>
        </authorList>
    </citation>
    <scope>NUCLEOTIDE SEQUENCE</scope>
    <source>
        <strain evidence="7">BazhouSP</strain>
    </source>
</reference>
<dbReference type="EMBL" id="JAKKPZ010000004">
    <property type="protein sequence ID" value="KAI1722105.1"/>
    <property type="molecule type" value="Genomic_DNA"/>
</dbReference>
<feature type="transmembrane region" description="Helical" evidence="5">
    <location>
        <begin position="456"/>
        <end position="488"/>
    </location>
</feature>
<dbReference type="Pfam" id="PF01740">
    <property type="entry name" value="STAS"/>
    <property type="match status" value="1"/>
</dbReference>
<dbReference type="InterPro" id="IPR002645">
    <property type="entry name" value="STAS_dom"/>
</dbReference>
<feature type="domain" description="STAS" evidence="6">
    <location>
        <begin position="501"/>
        <end position="627"/>
    </location>
</feature>
<evidence type="ECO:0000259" key="6">
    <source>
        <dbReference type="PROSITE" id="PS50801"/>
    </source>
</evidence>
<proteinExistence type="predicted"/>
<accession>A0AAD4R4H4</accession>
<comment type="subcellular location">
    <subcellularLocation>
        <location evidence="1">Membrane</location>
        <topology evidence="1">Multi-pass membrane protein</topology>
    </subcellularLocation>
</comment>
<feature type="transmembrane region" description="Helical" evidence="5">
    <location>
        <begin position="362"/>
        <end position="384"/>
    </location>
</feature>
<sequence length="645" mass="71782">MRQEVEENIQASGQLSENYADENNFTVASLLPRNDEKPILCKVTIENVSSRDDKEFVEFGSNPQGFLRSLAQNCLAPCKNGQSFLTSIIGFVPILNWLPKYAWKENLMADLVAGATTGVMHVPQGIAYALLSGVQPVNGLYASFFAPLFYMIFGTSRHVSIGSFAVVALMSGVTNEQIMSKYYGTNFTYTPESFQLLADANVNPISIASTLTFTLGLIQLATALLKLEFLSAYFCDPLVGGFTTGAAVHVFFSQIDDIMGIKLTRVSGPGYLFVVGYRLIKRIPDTNLVTLTSSAIAGTFLVVGKDFITPLLNKQLQFRVIIPYELLVLIVATFISYIFQWHETYGAPVMNYEKDLDAGQELYALGFSSTFSGFFPVFPTSTALGRTMVNVESGAKTQFSNVFSCLLLLGVILFLGPLFRTLPLCMLSTVIVVALRPMFRKFNDLPRIWRISKHDFFIWVVSFCATVAIDVIGGLAVSVGVALLTVVIRTQWPRWYAQFPQSSTLKERPDYCIYRFESFLIFTNVSRFRCTFTETIEKWNANRRTTREDKGALNGKHLIFDCSAITQIDCMGVSALADAIGDVHKRYSMRVFFTDAKENIRRTLVDSNIVSNEDCFVSNIDRAIDLIARPKTTAMTLPIPTVTSL</sequence>
<dbReference type="InterPro" id="IPR011547">
    <property type="entry name" value="SLC26A/SulP_dom"/>
</dbReference>
<dbReference type="InterPro" id="IPR001902">
    <property type="entry name" value="SLC26A/SulP_fam"/>
</dbReference>
<keyword evidence="8" id="KW-1185">Reference proteome</keyword>
<dbReference type="PROSITE" id="PS50801">
    <property type="entry name" value="STAS"/>
    <property type="match status" value="1"/>
</dbReference>
<dbReference type="SUPFAM" id="SSF52091">
    <property type="entry name" value="SpoIIaa-like"/>
    <property type="match status" value="1"/>
</dbReference>
<dbReference type="Proteomes" id="UP001201812">
    <property type="component" value="Unassembled WGS sequence"/>
</dbReference>
<keyword evidence="3 5" id="KW-1133">Transmembrane helix</keyword>